<dbReference type="InterPro" id="IPR010022">
    <property type="entry name" value="XkdX"/>
</dbReference>
<gene>
    <name evidence="1" type="ORF">K0T92_14545</name>
</gene>
<organism evidence="1 2">
    <name type="scientific">Paenibacillus oenotherae</name>
    <dbReference type="NCBI Taxonomy" id="1435645"/>
    <lineage>
        <taxon>Bacteria</taxon>
        <taxon>Bacillati</taxon>
        <taxon>Bacillota</taxon>
        <taxon>Bacilli</taxon>
        <taxon>Bacillales</taxon>
        <taxon>Paenibacillaceae</taxon>
        <taxon>Paenibacillus</taxon>
    </lineage>
</organism>
<dbReference type="Proteomes" id="UP000812277">
    <property type="component" value="Unassembled WGS sequence"/>
</dbReference>
<comment type="caution">
    <text evidence="1">The sequence shown here is derived from an EMBL/GenBank/DDBJ whole genome shotgun (WGS) entry which is preliminary data.</text>
</comment>
<keyword evidence="2" id="KW-1185">Reference proteome</keyword>
<evidence type="ECO:0000313" key="1">
    <source>
        <dbReference type="EMBL" id="MBW7475962.1"/>
    </source>
</evidence>
<proteinExistence type="predicted"/>
<protein>
    <submittedName>
        <fullName evidence="1">XkdX family protein</fullName>
    </submittedName>
</protein>
<accession>A0ABS7D8V8</accession>
<sequence>MFEYLKRLYDAGKLTADMLQRAVTDKGWITQQQYDEIVNNNQEGSA</sequence>
<dbReference type="Pfam" id="PF09693">
    <property type="entry name" value="Phage_XkdX"/>
    <property type="match status" value="1"/>
</dbReference>
<dbReference type="EMBL" id="JAHZIJ010000009">
    <property type="protein sequence ID" value="MBW7475962.1"/>
    <property type="molecule type" value="Genomic_DNA"/>
</dbReference>
<dbReference type="RefSeq" id="WP_219873198.1">
    <property type="nucleotide sequence ID" value="NZ_JAHZIJ010000009.1"/>
</dbReference>
<reference evidence="1 2" key="1">
    <citation type="submission" date="2021-07" db="EMBL/GenBank/DDBJ databases">
        <title>Paenibacillus radiodurans sp. nov., isolated from the southeastern edge of Tengger Desert.</title>
        <authorList>
            <person name="Zhang G."/>
        </authorList>
    </citation>
    <scope>NUCLEOTIDE SEQUENCE [LARGE SCALE GENOMIC DNA]</scope>
    <source>
        <strain evidence="1 2">DT7-4</strain>
    </source>
</reference>
<evidence type="ECO:0000313" key="2">
    <source>
        <dbReference type="Proteomes" id="UP000812277"/>
    </source>
</evidence>
<name>A0ABS7D8V8_9BACL</name>